<gene>
    <name evidence="3" type="ORF">ACFQU0_00235</name>
</gene>
<dbReference type="Pfam" id="PF03401">
    <property type="entry name" value="TctC"/>
    <property type="match status" value="1"/>
</dbReference>
<feature type="signal peptide" evidence="2">
    <location>
        <begin position="1"/>
        <end position="27"/>
    </location>
</feature>
<evidence type="ECO:0000256" key="2">
    <source>
        <dbReference type="SAM" id="SignalP"/>
    </source>
</evidence>
<dbReference type="InterPro" id="IPR042100">
    <property type="entry name" value="Bug_dom1"/>
</dbReference>
<evidence type="ECO:0000256" key="1">
    <source>
        <dbReference type="ARBA" id="ARBA00006987"/>
    </source>
</evidence>
<dbReference type="SUPFAM" id="SSF53850">
    <property type="entry name" value="Periplasmic binding protein-like II"/>
    <property type="match status" value="1"/>
</dbReference>
<feature type="chain" id="PRO_5045614832" evidence="2">
    <location>
        <begin position="28"/>
        <end position="328"/>
    </location>
</feature>
<comment type="caution">
    <text evidence="3">The sequence shown here is derived from an EMBL/GenBank/DDBJ whole genome shotgun (WGS) entry which is preliminary data.</text>
</comment>
<dbReference type="RefSeq" id="WP_382197633.1">
    <property type="nucleotide sequence ID" value="NZ_JBHTBZ010000003.1"/>
</dbReference>
<dbReference type="EMBL" id="JBHTBZ010000003">
    <property type="protein sequence ID" value="MFC7458854.1"/>
    <property type="molecule type" value="Genomic_DNA"/>
</dbReference>
<dbReference type="InterPro" id="IPR005064">
    <property type="entry name" value="BUG"/>
</dbReference>
<accession>A0ABW2S601</accession>
<reference evidence="4" key="1">
    <citation type="journal article" date="2019" name="Int. J. Syst. Evol. Microbiol.">
        <title>The Global Catalogue of Microorganisms (GCM) 10K type strain sequencing project: providing services to taxonomists for standard genome sequencing and annotation.</title>
        <authorList>
            <consortium name="The Broad Institute Genomics Platform"/>
            <consortium name="The Broad Institute Genome Sequencing Center for Infectious Disease"/>
            <person name="Wu L."/>
            <person name="Ma J."/>
        </authorList>
    </citation>
    <scope>NUCLEOTIDE SEQUENCE [LARGE SCALE GENOMIC DNA]</scope>
    <source>
        <strain evidence="4">CCUG 53903</strain>
    </source>
</reference>
<name>A0ABW2S601_9BURK</name>
<dbReference type="PIRSF" id="PIRSF017082">
    <property type="entry name" value="YflP"/>
    <property type="match status" value="1"/>
</dbReference>
<dbReference type="Proteomes" id="UP001596457">
    <property type="component" value="Unassembled WGS sequence"/>
</dbReference>
<dbReference type="CDD" id="cd07012">
    <property type="entry name" value="PBP2_Bug_TTT"/>
    <property type="match status" value="1"/>
</dbReference>
<sequence length="328" mass="34650">MKFPFTHLTRRTLASIALGLLATGAHAQPAAWPSKPVRLVVAFPAGGLADVLARVLQPQLTEALGQPVVIDNRGGASGNVAAMETVRNGGDGHTFMVNVTTIESVNPLMFPSMGFDPVKDLQHVALLANTQLFLITRPTLAANNLKEFVAYAKANPGKLSYGSAGNGTTPHIAGELFKQTTGIFSTHIPYRGAAPAIQDVMAGQIDYAFAPGTVFQSVKAGKLKLLAVSSRQRTPNFPSAPTVEEEGFGKVYVEAPFAVYAPAGMPEANVLRMNREINRLLALPAIKARFADLGADAVPMSPADVTALVRTEVALFGPVVKSRGIKVD</sequence>
<protein>
    <submittedName>
        <fullName evidence="3">Bug family tripartite tricarboxylate transporter substrate binding protein</fullName>
    </submittedName>
</protein>
<keyword evidence="2" id="KW-0732">Signal</keyword>
<dbReference type="PANTHER" id="PTHR42928">
    <property type="entry name" value="TRICARBOXYLATE-BINDING PROTEIN"/>
    <property type="match status" value="1"/>
</dbReference>
<proteinExistence type="inferred from homology"/>
<keyword evidence="4" id="KW-1185">Reference proteome</keyword>
<comment type="similarity">
    <text evidence="1">Belongs to the UPF0065 (bug) family.</text>
</comment>
<dbReference type="Gene3D" id="3.40.190.150">
    <property type="entry name" value="Bordetella uptake gene, domain 1"/>
    <property type="match status" value="1"/>
</dbReference>
<organism evidence="3 4">
    <name type="scientific">Hydrogenophaga defluvii</name>
    <dbReference type="NCBI Taxonomy" id="249410"/>
    <lineage>
        <taxon>Bacteria</taxon>
        <taxon>Pseudomonadati</taxon>
        <taxon>Pseudomonadota</taxon>
        <taxon>Betaproteobacteria</taxon>
        <taxon>Burkholderiales</taxon>
        <taxon>Comamonadaceae</taxon>
        <taxon>Hydrogenophaga</taxon>
    </lineage>
</organism>
<evidence type="ECO:0000313" key="3">
    <source>
        <dbReference type="EMBL" id="MFC7458854.1"/>
    </source>
</evidence>
<dbReference type="Gene3D" id="3.40.190.10">
    <property type="entry name" value="Periplasmic binding protein-like II"/>
    <property type="match status" value="1"/>
</dbReference>
<dbReference type="PANTHER" id="PTHR42928:SF5">
    <property type="entry name" value="BLR1237 PROTEIN"/>
    <property type="match status" value="1"/>
</dbReference>
<evidence type="ECO:0000313" key="4">
    <source>
        <dbReference type="Proteomes" id="UP001596457"/>
    </source>
</evidence>